<proteinExistence type="predicted"/>
<feature type="compositionally biased region" description="Basic and acidic residues" evidence="1">
    <location>
        <begin position="606"/>
        <end position="619"/>
    </location>
</feature>
<sequence length="1416" mass="154695">MSTGMDKDLMALMGIEDDRPLDDGLATQPLNRSQSQEPSDFFEPMSDSDTDLPSELPKTTYLLGRRSQPQPPSECRPSPPSSPPLAPRASTSALFDPSRLPRSPSPQGPKATSLSLFSPGLNPSKVRVSKSPKKTRGGNDLSMFSPTLSPRKPKRLTSSLPLSSPSPAPMSSSSTRFPVIAAPSRSNDVRTTSLSPDLTPTSGRKRGPLSPMSSYELQKQTLALSDNDSDISSLEDDYNNSASLSVSQKVSLRASFTLDANMCMELDSASDDELPTVDEATKEAPAANRLLSQDGGKNIDAHGSAKDDRDLEDIMSSHVGASKATKKSKAAIQAEQMQIQMEKERLMRSSTFKVDQRFKKQTLSTLLASAQSKLKGQAIVSQSVQPDPNVQRAPVKKSLPRTVALDDSSEDETEQDAERREEEAQWKRSATKALLLSSIPKRERGMISQELKASTGPVPIDRRLELERALQMSPLSNKIQSMNLNKSPATSSSSSSSTLSTTVSPPPKPDFSQSPSMRLTSPQRTQRTDTVGNIQQFNLQMERQLAKAHLLRRKKLEEEAKRSGTWRSPEDHAAEQLRIEEKRSQGLDPDEEPDDEEDGDYNPEGKTAEEVDSEMDHGSDNQLGSEESDNEIEGEDVERLEGPGQDSGEEAAAGDGNKALDGEDDDYDDDDDGEDDENKDTDEDEEERVAPVKKTRRKTVIGDDEDLKVVIVDRSQAFVESDSDDQDGVSGVEESGSGSDVGEDDDVSDIEQDMKGVDGTQGFGAFFESSYDPSKSKKAGALSALGRAPASVTDSSLSPIVSSDPSQFQASYGDTQGSIDGALDFLSGKFPTQTQYGRSPFAASASAESQVPPTLRSQDSIEFESQIPTSMETRFFDDDGFDETTSKPVLPKSKNAFEVMSTAMNQESGLRRLHKREAKPKRAAISKSEKSAFIEYEAEEEEDEYMGMGGVDYESDADQDDYDLGDGMVDTSVVLDSQDVENVKKLHMKHEQDQHDKEISDLVHGIAAGNLWKRRNGQIDDLDLFDEEDMDGRFRRKKKLKVSEKFEKLADNPNTAAFARAFKKNMDDDQLIFLSDADESAEEDGSSKDDQGGSRSVAKERQHQMSDDAESSEEDEDELLNMDKRQERLRKARLVREESDQSFYGSMDPDAITAMTKGQVLPFDVASEDDRVAEDDTALRTPTTLTPVRATSKATDSSTRGIPASQVDAIDEYKDVMRRTKIIRDILDGVDDVVEDGHMTSPSRVRSSLYGLQDRIVDRTSLSDSTMARSSVDGSSGFVQGSSHNDVDVSAIVRPRLLARQNSSFLSEDRRNQFLSTVGEDSRGGNASTRVVKEVNRRKMAFATSKKSTSTGSLSTSSSAAAVTVTSSTTTSTTITSTSVTRTTKVADLRNVGVQRANSASGSSRLLQILSLEGEE</sequence>
<feature type="compositionally biased region" description="Basic and acidic residues" evidence="1">
    <location>
        <begin position="416"/>
        <end position="426"/>
    </location>
</feature>
<feature type="region of interest" description="Disordered" evidence="1">
    <location>
        <begin position="837"/>
        <end position="868"/>
    </location>
</feature>
<feature type="compositionally biased region" description="Acidic residues" evidence="1">
    <location>
        <begin position="936"/>
        <end position="945"/>
    </location>
</feature>
<feature type="compositionally biased region" description="Low complexity" evidence="1">
    <location>
        <begin position="487"/>
        <end position="503"/>
    </location>
</feature>
<feature type="compositionally biased region" description="Basic residues" evidence="1">
    <location>
        <begin position="911"/>
        <end position="924"/>
    </location>
</feature>
<evidence type="ECO:0000259" key="2">
    <source>
        <dbReference type="Pfam" id="PF09444"/>
    </source>
</evidence>
<feature type="compositionally biased region" description="Low complexity" evidence="1">
    <location>
        <begin position="158"/>
        <end position="174"/>
    </location>
</feature>
<feature type="region of interest" description="Disordered" evidence="1">
    <location>
        <begin position="379"/>
        <end position="429"/>
    </location>
</feature>
<feature type="region of interest" description="Disordered" evidence="1">
    <location>
        <begin position="477"/>
        <end position="529"/>
    </location>
</feature>
<feature type="region of interest" description="Disordered" evidence="1">
    <location>
        <begin position="556"/>
        <end position="814"/>
    </location>
</feature>
<name>A0A197JQQ2_9FUNG</name>
<dbReference type="Pfam" id="PF09444">
    <property type="entry name" value="MRC1"/>
    <property type="match status" value="1"/>
</dbReference>
<feature type="compositionally biased region" description="Polar residues" evidence="1">
    <location>
        <begin position="211"/>
        <end position="226"/>
    </location>
</feature>
<dbReference type="EMBL" id="KV442065">
    <property type="protein sequence ID" value="OAQ26659.1"/>
    <property type="molecule type" value="Genomic_DNA"/>
</dbReference>
<feature type="compositionally biased region" description="Acidic residues" evidence="1">
    <location>
        <begin position="741"/>
        <end position="751"/>
    </location>
</feature>
<feature type="compositionally biased region" description="Acidic residues" evidence="1">
    <location>
        <begin position="953"/>
        <end position="964"/>
    </location>
</feature>
<feature type="compositionally biased region" description="Polar residues" evidence="1">
    <location>
        <begin position="846"/>
        <end position="860"/>
    </location>
</feature>
<feature type="compositionally biased region" description="Acidic residues" evidence="1">
    <location>
        <begin position="662"/>
        <end position="687"/>
    </location>
</feature>
<feature type="compositionally biased region" description="Low complexity" evidence="1">
    <location>
        <begin position="728"/>
        <end position="740"/>
    </location>
</feature>
<keyword evidence="4" id="KW-1185">Reference proteome</keyword>
<feature type="compositionally biased region" description="Acidic residues" evidence="1">
    <location>
        <begin position="588"/>
        <end position="601"/>
    </location>
</feature>
<feature type="region of interest" description="Disordered" evidence="1">
    <location>
        <begin position="286"/>
        <end position="311"/>
    </location>
</feature>
<reference evidence="3 4" key="1">
    <citation type="submission" date="2016-05" db="EMBL/GenBank/DDBJ databases">
        <title>Genome sequencing reveals origins of a unique bacterial endosymbiosis in the earliest lineages of terrestrial Fungi.</title>
        <authorList>
            <consortium name="DOE Joint Genome Institute"/>
            <person name="Uehling J."/>
            <person name="Gryganskyi A."/>
            <person name="Hameed K."/>
            <person name="Tschaplinski T."/>
            <person name="Misztal P."/>
            <person name="Wu S."/>
            <person name="Desiro A."/>
            <person name="Vande Pol N."/>
            <person name="Du Z.-Y."/>
            <person name="Zienkiewicz A."/>
            <person name="Zienkiewicz K."/>
            <person name="Morin E."/>
            <person name="Tisserant E."/>
            <person name="Splivallo R."/>
            <person name="Hainaut M."/>
            <person name="Henrissat B."/>
            <person name="Ohm R."/>
            <person name="Kuo A."/>
            <person name="Yan J."/>
            <person name="Lipzen A."/>
            <person name="Nolan M."/>
            <person name="Labutti K."/>
            <person name="Barry K."/>
            <person name="Goldstein A."/>
            <person name="Labbe J."/>
            <person name="Schadt C."/>
            <person name="Tuskan G."/>
            <person name="Grigoriev I."/>
            <person name="Martin F."/>
            <person name="Vilgalys R."/>
            <person name="Bonito G."/>
        </authorList>
    </citation>
    <scope>NUCLEOTIDE SEQUENCE [LARGE SCALE GENOMIC DNA]</scope>
    <source>
        <strain evidence="3 4">AG-77</strain>
    </source>
</reference>
<feature type="compositionally biased region" description="Low complexity" evidence="1">
    <location>
        <begin position="791"/>
        <end position="806"/>
    </location>
</feature>
<feature type="compositionally biased region" description="Polar residues" evidence="1">
    <location>
        <begin position="477"/>
        <end position="486"/>
    </location>
</feature>
<feature type="region of interest" description="Disordered" evidence="1">
    <location>
        <begin position="936"/>
        <end position="968"/>
    </location>
</feature>
<feature type="region of interest" description="Disordered" evidence="1">
    <location>
        <begin position="1"/>
        <end position="233"/>
    </location>
</feature>
<organism evidence="3 4">
    <name type="scientific">Linnemannia elongata AG-77</name>
    <dbReference type="NCBI Taxonomy" id="1314771"/>
    <lineage>
        <taxon>Eukaryota</taxon>
        <taxon>Fungi</taxon>
        <taxon>Fungi incertae sedis</taxon>
        <taxon>Mucoromycota</taxon>
        <taxon>Mortierellomycotina</taxon>
        <taxon>Mortierellomycetes</taxon>
        <taxon>Mortierellales</taxon>
        <taxon>Mortierellaceae</taxon>
        <taxon>Linnemannia</taxon>
    </lineage>
</organism>
<evidence type="ECO:0000313" key="3">
    <source>
        <dbReference type="EMBL" id="OAQ26659.1"/>
    </source>
</evidence>
<dbReference type="OrthoDB" id="2437836at2759"/>
<dbReference type="Proteomes" id="UP000078512">
    <property type="component" value="Unassembled WGS sequence"/>
</dbReference>
<gene>
    <name evidence="3" type="ORF">K457DRAFT_22033</name>
</gene>
<feature type="compositionally biased region" description="Basic residues" evidence="1">
    <location>
        <begin position="127"/>
        <end position="136"/>
    </location>
</feature>
<feature type="compositionally biased region" description="Acidic residues" evidence="1">
    <location>
        <begin position="626"/>
        <end position="638"/>
    </location>
</feature>
<feature type="compositionally biased region" description="Basic and acidic residues" evidence="1">
    <location>
        <begin position="1085"/>
        <end position="1106"/>
    </location>
</feature>
<feature type="region of interest" description="Disordered" evidence="1">
    <location>
        <begin position="1078"/>
        <end position="1120"/>
    </location>
</feature>
<feature type="compositionally biased region" description="Polar residues" evidence="1">
    <location>
        <begin position="379"/>
        <end position="388"/>
    </location>
</feature>
<feature type="compositionally biased region" description="Basic and acidic residues" evidence="1">
    <location>
        <begin position="556"/>
        <end position="585"/>
    </location>
</feature>
<feature type="compositionally biased region" description="Polar residues" evidence="1">
    <location>
        <begin position="28"/>
        <end position="38"/>
    </location>
</feature>
<feature type="compositionally biased region" description="Polar residues" evidence="1">
    <location>
        <begin position="511"/>
        <end position="529"/>
    </location>
</feature>
<feature type="compositionally biased region" description="Low complexity" evidence="1">
    <location>
        <begin position="191"/>
        <end position="202"/>
    </location>
</feature>
<protein>
    <recommendedName>
        <fullName evidence="2">DNA replication checkpoint mediator MRC1 domain-containing protein</fullName>
    </recommendedName>
</protein>
<dbReference type="InterPro" id="IPR018564">
    <property type="entry name" value="Repl_chkpnt_MRC1_dom"/>
</dbReference>
<accession>A0A197JQQ2</accession>
<evidence type="ECO:0000256" key="1">
    <source>
        <dbReference type="SAM" id="MobiDB-lite"/>
    </source>
</evidence>
<dbReference type="STRING" id="1314771.A0A197JQQ2"/>
<feature type="compositionally biased region" description="Basic and acidic residues" evidence="1">
    <location>
        <begin position="297"/>
        <end position="309"/>
    </location>
</feature>
<feature type="compositionally biased region" description="Acidic residues" evidence="1">
    <location>
        <begin position="1107"/>
        <end position="1120"/>
    </location>
</feature>
<evidence type="ECO:0000313" key="4">
    <source>
        <dbReference type="Proteomes" id="UP000078512"/>
    </source>
</evidence>
<feature type="region of interest" description="Disordered" evidence="1">
    <location>
        <begin position="1343"/>
        <end position="1379"/>
    </location>
</feature>
<feature type="region of interest" description="Disordered" evidence="1">
    <location>
        <begin position="907"/>
        <end position="926"/>
    </location>
</feature>
<feature type="domain" description="DNA replication checkpoint mediator MRC1" evidence="2">
    <location>
        <begin position="927"/>
        <end position="1060"/>
    </location>
</feature>
<feature type="compositionally biased region" description="Pro residues" evidence="1">
    <location>
        <begin position="69"/>
        <end position="86"/>
    </location>
</feature>